<dbReference type="Gene3D" id="2.30.110.10">
    <property type="entry name" value="Electron Transport, Fmn-binding Protein, Chain A"/>
    <property type="match status" value="1"/>
</dbReference>
<name>A0A0B0IAB0_9BACI</name>
<keyword evidence="2" id="KW-0378">Hydrolase</keyword>
<reference evidence="2 3" key="1">
    <citation type="submission" date="2014-09" db="EMBL/GenBank/DDBJ databases">
        <title>Genome sequencing and annotation of Bacillus Okhensis strain Kh10-101T.</title>
        <authorList>
            <person name="Prakash J.S."/>
        </authorList>
    </citation>
    <scope>NUCLEOTIDE SEQUENCE [LARGE SCALE GENOMIC DNA]</scope>
    <source>
        <strain evidence="3">Kh10-101T</strain>
    </source>
</reference>
<dbReference type="InterPro" id="IPR011576">
    <property type="entry name" value="Pyridox_Oxase_N"/>
</dbReference>
<proteinExistence type="predicted"/>
<dbReference type="PANTHER" id="PTHR42815:SF2">
    <property type="entry name" value="FAD-BINDING, PUTATIVE (AFU_ORTHOLOGUE AFUA_6G07600)-RELATED"/>
    <property type="match status" value="1"/>
</dbReference>
<dbReference type="NCBIfam" id="TIGR04025">
    <property type="entry name" value="PPOX_FMN_DR2398"/>
    <property type="match status" value="1"/>
</dbReference>
<dbReference type="eggNOG" id="COG3576">
    <property type="taxonomic scope" value="Bacteria"/>
</dbReference>
<dbReference type="Proteomes" id="UP000030832">
    <property type="component" value="Unassembled WGS sequence"/>
</dbReference>
<sequence>MSVNFAESAITSEKELREIVGVPHQNVVHKTISIIDDHCKNFISKSPLFFLATAGAHGHCDVSPRGDSPGSVFVLNDKQLVIPDRPGNKRLDSIMNILENPQVGLLFVIPGLDDVLRINGQATIIKDETILDQMSLKGKPPLLGIGVDVEEAFIHCPRALKQSNIWDYESWEDKATLPTLMEIFQAHLKINGVKING</sequence>
<organism evidence="2 3">
    <name type="scientific">Halalkalibacter okhensis</name>
    <dbReference type="NCBI Taxonomy" id="333138"/>
    <lineage>
        <taxon>Bacteria</taxon>
        <taxon>Bacillati</taxon>
        <taxon>Bacillota</taxon>
        <taxon>Bacilli</taxon>
        <taxon>Bacillales</taxon>
        <taxon>Bacillaceae</taxon>
        <taxon>Halalkalibacter</taxon>
    </lineage>
</organism>
<keyword evidence="3" id="KW-1185">Reference proteome</keyword>
<dbReference type="RefSeq" id="WP_034630295.1">
    <property type="nucleotide sequence ID" value="NZ_JRJU01000018.1"/>
</dbReference>
<evidence type="ECO:0000313" key="2">
    <source>
        <dbReference type="EMBL" id="KHF39478.1"/>
    </source>
</evidence>
<evidence type="ECO:0000313" key="3">
    <source>
        <dbReference type="Proteomes" id="UP000030832"/>
    </source>
</evidence>
<dbReference type="STRING" id="333138.LQ50_14545"/>
<dbReference type="GO" id="GO:0016787">
    <property type="term" value="F:hydrolase activity"/>
    <property type="evidence" value="ECO:0007669"/>
    <property type="project" value="UniProtKB-KW"/>
</dbReference>
<dbReference type="InterPro" id="IPR024029">
    <property type="entry name" value="Pyridox_Oxase_FMN-dep"/>
</dbReference>
<dbReference type="SUPFAM" id="SSF50475">
    <property type="entry name" value="FMN-binding split barrel"/>
    <property type="match status" value="1"/>
</dbReference>
<dbReference type="PANTHER" id="PTHR42815">
    <property type="entry name" value="FAD-BINDING, PUTATIVE (AFU_ORTHOLOGUE AFUA_6G07600)-RELATED"/>
    <property type="match status" value="1"/>
</dbReference>
<comment type="caution">
    <text evidence="2">The sequence shown here is derived from an EMBL/GenBank/DDBJ whole genome shotgun (WGS) entry which is preliminary data.</text>
</comment>
<dbReference type="Pfam" id="PF01243">
    <property type="entry name" value="PNPOx_N"/>
    <property type="match status" value="1"/>
</dbReference>
<dbReference type="EMBL" id="JRJU01000018">
    <property type="protein sequence ID" value="KHF39478.1"/>
    <property type="molecule type" value="Genomic_DNA"/>
</dbReference>
<dbReference type="OrthoDB" id="9796486at2"/>
<gene>
    <name evidence="2" type="ORF">LQ50_14545</name>
</gene>
<feature type="domain" description="Pyridoxamine 5'-phosphate oxidase N-terminal" evidence="1">
    <location>
        <begin position="35"/>
        <end position="155"/>
    </location>
</feature>
<accession>A0A0B0IAB0</accession>
<protein>
    <submittedName>
        <fullName evidence="2">Phosphohydrolase</fullName>
    </submittedName>
</protein>
<dbReference type="AlphaFoldDB" id="A0A0B0IAB0"/>
<dbReference type="InterPro" id="IPR012349">
    <property type="entry name" value="Split_barrel_FMN-bd"/>
</dbReference>
<evidence type="ECO:0000259" key="1">
    <source>
        <dbReference type="Pfam" id="PF01243"/>
    </source>
</evidence>